<evidence type="ECO:0000313" key="8">
    <source>
        <dbReference type="Proteomes" id="UP000270230"/>
    </source>
</evidence>
<proteinExistence type="predicted"/>
<keyword evidence="5 6" id="KW-0472">Membrane</keyword>
<evidence type="ECO:0000256" key="6">
    <source>
        <dbReference type="SAM" id="Phobius"/>
    </source>
</evidence>
<reference evidence="7 8" key="1">
    <citation type="journal article" date="2018" name="BMC Genomics">
        <title>Genomic evidence for intraspecific hybridization in a clonal and extremely halotolerant yeast.</title>
        <authorList>
            <person name="Gostincar C."/>
            <person name="Stajich J.E."/>
            <person name="Zupancic J."/>
            <person name="Zalar P."/>
            <person name="Gunde-Cimerman N."/>
        </authorList>
    </citation>
    <scope>NUCLEOTIDE SEQUENCE [LARGE SCALE GENOMIC DNA]</scope>
    <source>
        <strain evidence="7 8">EXF-151</strain>
    </source>
</reference>
<feature type="transmembrane region" description="Helical" evidence="6">
    <location>
        <begin position="132"/>
        <end position="156"/>
    </location>
</feature>
<keyword evidence="3 6" id="KW-0812">Transmembrane</keyword>
<dbReference type="GO" id="GO:0016020">
    <property type="term" value="C:membrane"/>
    <property type="evidence" value="ECO:0007669"/>
    <property type="project" value="UniProtKB-SubCell"/>
</dbReference>
<sequence>MQAPEKNVIVSQAPTQDGYVSTHSPKTGTLADQKGMERMNKKQETRRDFKNVTMLAFSMILMCSWEGVLSTSAIAFGNGGRAGALYTNLAVWLGFIAVYASLASLLRGLEADQAIRQYHWVSELAPKRWQKLLSYIVGWLGVLGWQTGIAFSGYLTGTQIQGLLVLNYPGYVFERWHGTLLIIAMLSFAVFFNTVLAHRLPLVEGLILFIHVFGFIGIFATLLALSPKASHEASQEIRCANYEEAHMAEELQDAAYSLPRVMTLATFANGLMAFVMLIAIYYCIGDIDAVLSTPTGYPFIQIFYNTTESLAATNAMTAFIIILSASSCITIMAGSSRQLFAFARDDGLPFSKWVAHVRSGLDVPVNAILVSFTFAACISLVNIGSTAAFNSITSLGTGTLTISYIICLSCMIRLRMNRKALLPSRFDLGRSFGLALNVTAVGFLVLVFVIAFFPPVPDPLLTVVYVGPVEYVRVLG</sequence>
<dbReference type="InterPro" id="IPR002293">
    <property type="entry name" value="AA/rel_permease1"/>
</dbReference>
<dbReference type="PIRSF" id="PIRSF006060">
    <property type="entry name" value="AA_transporter"/>
    <property type="match status" value="1"/>
</dbReference>
<dbReference type="Gene3D" id="1.20.1740.10">
    <property type="entry name" value="Amino acid/polyamine transporter I"/>
    <property type="match status" value="2"/>
</dbReference>
<dbReference type="Proteomes" id="UP000270230">
    <property type="component" value="Unassembled WGS sequence"/>
</dbReference>
<evidence type="ECO:0000256" key="1">
    <source>
        <dbReference type="ARBA" id="ARBA00004141"/>
    </source>
</evidence>
<feature type="transmembrane region" description="Helical" evidence="6">
    <location>
        <begin position="395"/>
        <end position="414"/>
    </location>
</feature>
<keyword evidence="4 6" id="KW-1133">Transmembrane helix</keyword>
<evidence type="ECO:0008006" key="9">
    <source>
        <dbReference type="Google" id="ProtNLM"/>
    </source>
</evidence>
<comment type="subcellular location">
    <subcellularLocation>
        <location evidence="1">Membrane</location>
        <topology evidence="1">Multi-pass membrane protein</topology>
    </subcellularLocation>
</comment>
<evidence type="ECO:0000256" key="2">
    <source>
        <dbReference type="ARBA" id="ARBA00022448"/>
    </source>
</evidence>
<gene>
    <name evidence="7" type="ORF">D0865_10396</name>
</gene>
<accession>A0A3M7BY08</accession>
<dbReference type="OrthoDB" id="3257095at2759"/>
<evidence type="ECO:0000313" key="7">
    <source>
        <dbReference type="EMBL" id="RMY44689.1"/>
    </source>
</evidence>
<name>A0A3M7BY08_HORWE</name>
<keyword evidence="2" id="KW-0813">Transport</keyword>
<organism evidence="7 8">
    <name type="scientific">Hortaea werneckii</name>
    <name type="common">Black yeast</name>
    <name type="synonym">Cladosporium werneckii</name>
    <dbReference type="NCBI Taxonomy" id="91943"/>
    <lineage>
        <taxon>Eukaryota</taxon>
        <taxon>Fungi</taxon>
        <taxon>Dikarya</taxon>
        <taxon>Ascomycota</taxon>
        <taxon>Pezizomycotina</taxon>
        <taxon>Dothideomycetes</taxon>
        <taxon>Dothideomycetidae</taxon>
        <taxon>Mycosphaerellales</taxon>
        <taxon>Teratosphaeriaceae</taxon>
        <taxon>Hortaea</taxon>
    </lineage>
</organism>
<comment type="caution">
    <text evidence="7">The sequence shown here is derived from an EMBL/GenBank/DDBJ whole genome shotgun (WGS) entry which is preliminary data.</text>
</comment>
<feature type="transmembrane region" description="Helical" evidence="6">
    <location>
        <begin position="89"/>
        <end position="109"/>
    </location>
</feature>
<dbReference type="Pfam" id="PF13520">
    <property type="entry name" value="AA_permease_2"/>
    <property type="match status" value="1"/>
</dbReference>
<evidence type="ECO:0000256" key="3">
    <source>
        <dbReference type="ARBA" id="ARBA00022692"/>
    </source>
</evidence>
<dbReference type="PANTHER" id="PTHR45649:SF14">
    <property type="entry name" value="GABA PERMEASE"/>
    <property type="match status" value="1"/>
</dbReference>
<evidence type="ECO:0000256" key="5">
    <source>
        <dbReference type="ARBA" id="ARBA00023136"/>
    </source>
</evidence>
<feature type="transmembrane region" description="Helical" evidence="6">
    <location>
        <begin position="176"/>
        <end position="196"/>
    </location>
</feature>
<protein>
    <recommendedName>
        <fullName evidence="9">Amino acid permease/ SLC12A domain-containing protein</fullName>
    </recommendedName>
</protein>
<feature type="transmembrane region" description="Helical" evidence="6">
    <location>
        <begin position="434"/>
        <end position="453"/>
    </location>
</feature>
<feature type="transmembrane region" description="Helical" evidence="6">
    <location>
        <begin position="52"/>
        <end position="77"/>
    </location>
</feature>
<dbReference type="PANTHER" id="PTHR45649">
    <property type="entry name" value="AMINO-ACID PERMEASE BAT1"/>
    <property type="match status" value="1"/>
</dbReference>
<dbReference type="EMBL" id="QWIN01001019">
    <property type="protein sequence ID" value="RMY44689.1"/>
    <property type="molecule type" value="Genomic_DNA"/>
</dbReference>
<dbReference type="AlphaFoldDB" id="A0A3M7BY08"/>
<evidence type="ECO:0000256" key="4">
    <source>
        <dbReference type="ARBA" id="ARBA00022989"/>
    </source>
</evidence>
<feature type="transmembrane region" description="Helical" evidence="6">
    <location>
        <begin position="203"/>
        <end position="225"/>
    </location>
</feature>
<feature type="transmembrane region" description="Helical" evidence="6">
    <location>
        <begin position="261"/>
        <end position="284"/>
    </location>
</feature>
<dbReference type="VEuPathDB" id="FungiDB:BTJ68_14342"/>
<dbReference type="GO" id="GO:0022857">
    <property type="term" value="F:transmembrane transporter activity"/>
    <property type="evidence" value="ECO:0007669"/>
    <property type="project" value="InterPro"/>
</dbReference>